<evidence type="ECO:0000256" key="6">
    <source>
        <dbReference type="ARBA" id="ARBA00023012"/>
    </source>
</evidence>
<organism evidence="8 9">
    <name type="scientific">Candidatus Daviesbacteria bacterium GW2011_GWA2_40_9</name>
    <dbReference type="NCBI Taxonomy" id="1618424"/>
    <lineage>
        <taxon>Bacteria</taxon>
        <taxon>Candidatus Daviesiibacteriota</taxon>
    </lineage>
</organism>
<dbReference type="InterPro" id="IPR036097">
    <property type="entry name" value="HisK_dim/P_sf"/>
</dbReference>
<keyword evidence="6" id="KW-0902">Two-component regulatory system</keyword>
<dbReference type="PRINTS" id="PR00344">
    <property type="entry name" value="BCTRLSENSOR"/>
</dbReference>
<dbReference type="GO" id="GO:0004721">
    <property type="term" value="F:phosphoprotein phosphatase activity"/>
    <property type="evidence" value="ECO:0007669"/>
    <property type="project" value="TreeGrafter"/>
</dbReference>
<evidence type="ECO:0000259" key="7">
    <source>
        <dbReference type="PROSITE" id="PS50109"/>
    </source>
</evidence>
<dbReference type="InterPro" id="IPR005467">
    <property type="entry name" value="His_kinase_dom"/>
</dbReference>
<dbReference type="Gene3D" id="3.30.450.40">
    <property type="match status" value="1"/>
</dbReference>
<dbReference type="GO" id="GO:0005886">
    <property type="term" value="C:plasma membrane"/>
    <property type="evidence" value="ECO:0007669"/>
    <property type="project" value="TreeGrafter"/>
</dbReference>
<dbReference type="Proteomes" id="UP000034601">
    <property type="component" value="Unassembled WGS sequence"/>
</dbReference>
<dbReference type="SUPFAM" id="SSF55781">
    <property type="entry name" value="GAF domain-like"/>
    <property type="match status" value="1"/>
</dbReference>
<dbReference type="InterPro" id="IPR050351">
    <property type="entry name" value="BphY/WalK/GraS-like"/>
</dbReference>
<protein>
    <recommendedName>
        <fullName evidence="2">histidine kinase</fullName>
        <ecNumber evidence="2">2.7.13.3</ecNumber>
    </recommendedName>
</protein>
<sequence length="391" mass="43999">MMNSTLNKIYKSVLKFLQPLSSEEVYVTIVKEGVTLLKAKHASLILQQEGEFKVTYSSLPLPSGLRINKHNSLSKVFRDGQISTKPALGPQMILGNLGREDIKSHVLIPLSYPKGTMGVLIIHSPRDEKLTAKQQNDLKLFGLLVSLVIKKTQLYSETKKALEVRDLFISMAAHELRTPITTIHGYMQLLNNKMKEENTPQARWVRDLYVETLRLTSLVNKLLETSRIRAGQLQYDWKECDVRKVIDRSIKNFNFSHPGWKVIFKDESGKKRVLVVGDFGKLLQVVTNVLDNAAKFSSPNTLVSIILKVKVPCLILQVQDKGEGIAKKDLPRVFDGFYKGSQSSQKGMGLGLYLSKSIIEEHHGSIHLHSKVNRGTLVEIRLPIVRLPEGG</sequence>
<dbReference type="GO" id="GO:0000155">
    <property type="term" value="F:phosphorelay sensor kinase activity"/>
    <property type="evidence" value="ECO:0007669"/>
    <property type="project" value="InterPro"/>
</dbReference>
<evidence type="ECO:0000313" key="8">
    <source>
        <dbReference type="EMBL" id="KKR83548.1"/>
    </source>
</evidence>
<dbReference type="InterPro" id="IPR029016">
    <property type="entry name" value="GAF-like_dom_sf"/>
</dbReference>
<keyword evidence="4" id="KW-0808">Transferase</keyword>
<dbReference type="FunFam" id="1.10.287.130:FF:000001">
    <property type="entry name" value="Two-component sensor histidine kinase"/>
    <property type="match status" value="1"/>
</dbReference>
<dbReference type="AlphaFoldDB" id="A0A0G0U372"/>
<dbReference type="InterPro" id="IPR003661">
    <property type="entry name" value="HisK_dim/P_dom"/>
</dbReference>
<dbReference type="PANTHER" id="PTHR45453">
    <property type="entry name" value="PHOSPHATE REGULON SENSOR PROTEIN PHOR"/>
    <property type="match status" value="1"/>
</dbReference>
<comment type="catalytic activity">
    <reaction evidence="1">
        <text>ATP + protein L-histidine = ADP + protein N-phospho-L-histidine.</text>
        <dbReference type="EC" id="2.7.13.3"/>
    </reaction>
</comment>
<keyword evidence="3" id="KW-0597">Phosphoprotein</keyword>
<dbReference type="EC" id="2.7.13.3" evidence="2"/>
<dbReference type="GO" id="GO:0016036">
    <property type="term" value="P:cellular response to phosphate starvation"/>
    <property type="evidence" value="ECO:0007669"/>
    <property type="project" value="TreeGrafter"/>
</dbReference>
<proteinExistence type="predicted"/>
<feature type="domain" description="Histidine kinase" evidence="7">
    <location>
        <begin position="171"/>
        <end position="386"/>
    </location>
</feature>
<gene>
    <name evidence="8" type="ORF">UU29_C0004G0049</name>
</gene>
<name>A0A0G0U372_9BACT</name>
<evidence type="ECO:0000256" key="1">
    <source>
        <dbReference type="ARBA" id="ARBA00000085"/>
    </source>
</evidence>
<evidence type="ECO:0000313" key="9">
    <source>
        <dbReference type="Proteomes" id="UP000034601"/>
    </source>
</evidence>
<evidence type="ECO:0000256" key="5">
    <source>
        <dbReference type="ARBA" id="ARBA00022777"/>
    </source>
</evidence>
<reference evidence="8 9" key="1">
    <citation type="journal article" date="2015" name="Nature">
        <title>rRNA introns, odd ribosomes, and small enigmatic genomes across a large radiation of phyla.</title>
        <authorList>
            <person name="Brown C.T."/>
            <person name="Hug L.A."/>
            <person name="Thomas B.C."/>
            <person name="Sharon I."/>
            <person name="Castelle C.J."/>
            <person name="Singh A."/>
            <person name="Wilkins M.J."/>
            <person name="Williams K.H."/>
            <person name="Banfield J.F."/>
        </authorList>
    </citation>
    <scope>NUCLEOTIDE SEQUENCE [LARGE SCALE GENOMIC DNA]</scope>
</reference>
<dbReference type="InterPro" id="IPR003594">
    <property type="entry name" value="HATPase_dom"/>
</dbReference>
<dbReference type="SUPFAM" id="SSF55874">
    <property type="entry name" value="ATPase domain of HSP90 chaperone/DNA topoisomerase II/histidine kinase"/>
    <property type="match status" value="1"/>
</dbReference>
<dbReference type="SUPFAM" id="SSF47384">
    <property type="entry name" value="Homodimeric domain of signal transducing histidine kinase"/>
    <property type="match status" value="1"/>
</dbReference>
<dbReference type="Pfam" id="PF00512">
    <property type="entry name" value="HisKA"/>
    <property type="match status" value="1"/>
</dbReference>
<dbReference type="Gene3D" id="3.30.565.10">
    <property type="entry name" value="Histidine kinase-like ATPase, C-terminal domain"/>
    <property type="match status" value="1"/>
</dbReference>
<keyword evidence="5 8" id="KW-0418">Kinase</keyword>
<dbReference type="InterPro" id="IPR004358">
    <property type="entry name" value="Sig_transdc_His_kin-like_C"/>
</dbReference>
<dbReference type="CDD" id="cd00082">
    <property type="entry name" value="HisKA"/>
    <property type="match status" value="1"/>
</dbReference>
<dbReference type="Gene3D" id="1.10.287.130">
    <property type="match status" value="1"/>
</dbReference>
<dbReference type="SMART" id="SM00388">
    <property type="entry name" value="HisKA"/>
    <property type="match status" value="1"/>
</dbReference>
<dbReference type="InterPro" id="IPR036890">
    <property type="entry name" value="HATPase_C_sf"/>
</dbReference>
<dbReference type="EMBL" id="LCAB01000004">
    <property type="protein sequence ID" value="KKR83548.1"/>
    <property type="molecule type" value="Genomic_DNA"/>
</dbReference>
<evidence type="ECO:0000256" key="2">
    <source>
        <dbReference type="ARBA" id="ARBA00012438"/>
    </source>
</evidence>
<dbReference type="PANTHER" id="PTHR45453:SF1">
    <property type="entry name" value="PHOSPHATE REGULON SENSOR PROTEIN PHOR"/>
    <property type="match status" value="1"/>
</dbReference>
<dbReference type="Pfam" id="PF02518">
    <property type="entry name" value="HATPase_c"/>
    <property type="match status" value="1"/>
</dbReference>
<comment type="caution">
    <text evidence="8">The sequence shown here is derived from an EMBL/GenBank/DDBJ whole genome shotgun (WGS) entry which is preliminary data.</text>
</comment>
<evidence type="ECO:0000256" key="3">
    <source>
        <dbReference type="ARBA" id="ARBA00022553"/>
    </source>
</evidence>
<evidence type="ECO:0000256" key="4">
    <source>
        <dbReference type="ARBA" id="ARBA00022679"/>
    </source>
</evidence>
<dbReference type="SMART" id="SM00387">
    <property type="entry name" value="HATPase_c"/>
    <property type="match status" value="1"/>
</dbReference>
<dbReference type="PROSITE" id="PS50109">
    <property type="entry name" value="HIS_KIN"/>
    <property type="match status" value="1"/>
</dbReference>
<accession>A0A0G0U372</accession>